<comment type="caution">
    <text evidence="2">The sequence shown here is derived from an EMBL/GenBank/DDBJ whole genome shotgun (WGS) entry which is preliminary data.</text>
</comment>
<proteinExistence type="predicted"/>
<feature type="compositionally biased region" description="Basic residues" evidence="1">
    <location>
        <begin position="35"/>
        <end position="48"/>
    </location>
</feature>
<protein>
    <submittedName>
        <fullName evidence="2">Uncharacterized protein</fullName>
    </submittedName>
</protein>
<dbReference type="EMBL" id="JBBPBM010000020">
    <property type="protein sequence ID" value="KAK8551887.1"/>
    <property type="molecule type" value="Genomic_DNA"/>
</dbReference>
<gene>
    <name evidence="2" type="ORF">V6N12_040507</name>
</gene>
<evidence type="ECO:0000256" key="1">
    <source>
        <dbReference type="SAM" id="MobiDB-lite"/>
    </source>
</evidence>
<name>A0ABR2E7H9_9ROSI</name>
<reference evidence="2 3" key="1">
    <citation type="journal article" date="2024" name="G3 (Bethesda)">
        <title>Genome assembly of Hibiscus sabdariffa L. provides insights into metabolisms of medicinal natural products.</title>
        <authorList>
            <person name="Kim T."/>
        </authorList>
    </citation>
    <scope>NUCLEOTIDE SEQUENCE [LARGE SCALE GENOMIC DNA]</scope>
    <source>
        <strain evidence="2">TK-2024</strain>
        <tissue evidence="2">Old leaves</tissue>
    </source>
</reference>
<organism evidence="2 3">
    <name type="scientific">Hibiscus sabdariffa</name>
    <name type="common">roselle</name>
    <dbReference type="NCBI Taxonomy" id="183260"/>
    <lineage>
        <taxon>Eukaryota</taxon>
        <taxon>Viridiplantae</taxon>
        <taxon>Streptophyta</taxon>
        <taxon>Embryophyta</taxon>
        <taxon>Tracheophyta</taxon>
        <taxon>Spermatophyta</taxon>
        <taxon>Magnoliopsida</taxon>
        <taxon>eudicotyledons</taxon>
        <taxon>Gunneridae</taxon>
        <taxon>Pentapetalae</taxon>
        <taxon>rosids</taxon>
        <taxon>malvids</taxon>
        <taxon>Malvales</taxon>
        <taxon>Malvaceae</taxon>
        <taxon>Malvoideae</taxon>
        <taxon>Hibiscus</taxon>
    </lineage>
</organism>
<keyword evidence="3" id="KW-1185">Reference proteome</keyword>
<dbReference type="Proteomes" id="UP001472677">
    <property type="component" value="Unassembled WGS sequence"/>
</dbReference>
<accession>A0ABR2E7H9</accession>
<evidence type="ECO:0000313" key="2">
    <source>
        <dbReference type="EMBL" id="KAK8551887.1"/>
    </source>
</evidence>
<evidence type="ECO:0000313" key="3">
    <source>
        <dbReference type="Proteomes" id="UP001472677"/>
    </source>
</evidence>
<sequence>MKLRMELFSNAHQRNRTLKRVRTVPTMPRRRLYKQAERRGKRTPKIGRKTRETNTRQNMKDMGVGE</sequence>
<feature type="region of interest" description="Disordered" evidence="1">
    <location>
        <begin position="35"/>
        <end position="66"/>
    </location>
</feature>